<feature type="compositionally biased region" description="Polar residues" evidence="1">
    <location>
        <begin position="366"/>
        <end position="379"/>
    </location>
</feature>
<gene>
    <name evidence="2" type="ORF">HCN44_000675</name>
</gene>
<dbReference type="OrthoDB" id="7690461at2759"/>
<protein>
    <submittedName>
        <fullName evidence="2">Uncharacterized protein</fullName>
    </submittedName>
</protein>
<accession>A0A834XPB5</accession>
<dbReference type="AlphaFoldDB" id="A0A834XPB5"/>
<feature type="region of interest" description="Disordered" evidence="1">
    <location>
        <begin position="116"/>
        <end position="145"/>
    </location>
</feature>
<evidence type="ECO:0000313" key="3">
    <source>
        <dbReference type="Proteomes" id="UP000639338"/>
    </source>
</evidence>
<dbReference type="EMBL" id="JACMRX010000004">
    <property type="protein sequence ID" value="KAF7990870.1"/>
    <property type="molecule type" value="Genomic_DNA"/>
</dbReference>
<comment type="caution">
    <text evidence="2">The sequence shown here is derived from an EMBL/GenBank/DDBJ whole genome shotgun (WGS) entry which is preliminary data.</text>
</comment>
<feature type="compositionally biased region" description="Basic and acidic residues" evidence="1">
    <location>
        <begin position="311"/>
        <end position="331"/>
    </location>
</feature>
<name>A0A834XPB5_APHGI</name>
<reference evidence="2 3" key="1">
    <citation type="submission" date="2020-08" db="EMBL/GenBank/DDBJ databases">
        <title>Aphidius gifuensis genome sequencing and assembly.</title>
        <authorList>
            <person name="Du Z."/>
        </authorList>
    </citation>
    <scope>NUCLEOTIDE SEQUENCE [LARGE SCALE GENOMIC DNA]</scope>
    <source>
        <strain evidence="2">YNYX2018</strain>
        <tissue evidence="2">Adults</tissue>
    </source>
</reference>
<proteinExistence type="predicted"/>
<evidence type="ECO:0000256" key="1">
    <source>
        <dbReference type="SAM" id="MobiDB-lite"/>
    </source>
</evidence>
<keyword evidence="3" id="KW-1185">Reference proteome</keyword>
<feature type="compositionally biased region" description="Basic and acidic residues" evidence="1">
    <location>
        <begin position="347"/>
        <end position="365"/>
    </location>
</feature>
<feature type="region of interest" description="Disordered" evidence="1">
    <location>
        <begin position="270"/>
        <end position="379"/>
    </location>
</feature>
<sequence>MIFTLCDIRAEESSTTLPSETTLGKLLRQARSEYYPSKYEADGSSVTSGAIGIRGEPEHRDAAYYESRCITCDPNKSAVADRMWRGKPRYDYYEDDIDERRHRYRYNDYADRPRNIGYEYERPRGGSTYDNDRPSNLPFDYDRMRGPSQDYDHYDTYGRIIPTRPLPYSDRYDMQSGRDYYNNDMRYERNYDRYSERGNGYDNSDQGYLTNVNRYDSYNSQRRPIDDPYMSRYDGYNYMKYDPYDKYEPYDRNSFRKPYDDRRDRYDRYERYPFRGGPNSRGYFNSGLWGPGGERGYPTSTLNYGGGYRDNNWREPGKEREPKPYRPRDYYDGSTTQPGGPRGTSYRYDRPESSTKPDLPERDKPTNSPQTQDNKAYKD</sequence>
<dbReference type="Proteomes" id="UP000639338">
    <property type="component" value="Unassembled WGS sequence"/>
</dbReference>
<organism evidence="2 3">
    <name type="scientific">Aphidius gifuensis</name>
    <name type="common">Parasitoid wasp</name>
    <dbReference type="NCBI Taxonomy" id="684658"/>
    <lineage>
        <taxon>Eukaryota</taxon>
        <taxon>Metazoa</taxon>
        <taxon>Ecdysozoa</taxon>
        <taxon>Arthropoda</taxon>
        <taxon>Hexapoda</taxon>
        <taxon>Insecta</taxon>
        <taxon>Pterygota</taxon>
        <taxon>Neoptera</taxon>
        <taxon>Endopterygota</taxon>
        <taxon>Hymenoptera</taxon>
        <taxon>Apocrita</taxon>
        <taxon>Ichneumonoidea</taxon>
        <taxon>Braconidae</taxon>
        <taxon>Aphidiinae</taxon>
        <taxon>Aphidius</taxon>
    </lineage>
</organism>
<evidence type="ECO:0000313" key="2">
    <source>
        <dbReference type="EMBL" id="KAF7990870.1"/>
    </source>
</evidence>